<sequence length="582" mass="66788">MTSKPEKLHRRTRLLQIVRVMRSYDVLGNFMHQKNPNQVKQAFEELGPTFIKVGQLLSTRPDLVSPAYLTTFAQLQDQVAVDDYHVVAQTFEEQTGKSISQVFANFEKEPFASGSIGQTHHATLQDGTAVVVKIQHPDVDQLVHTDFALFRMALKILRFVPEIGAVNPQEIFNEVRTSLLNEMDTRIEIENGEEFYHNNHGDGIIEVPKVYRKLSTQKILVNSAMPGQSISHLIKQPLSKNPKIAEEQQQLRHYLAHTLITNYLKQVFFDNFYHADPHPGNILFYELKPDNPHYQKKFTRPILNKQVGKHEFEFKKEELLSNYRLVYLDFGMMGRLSPDMVAGIARIIIALNTKDIYEIGNAILAVCKQTGPLDTDDFYSDLNIFLTPLLNMGLQQIDFPAMLYSIINLCKKNNLQMKSEITMLVKAFGSLEGIVAQLDPTISMLDVAQEFTTRYFQDKFKIRDFLAENGLAWGRLIKNLPYLGIKAQRSLDVINQGQLRLNIQLKGQNQIFDRLDHIVNRIIVALVLAAIFIGSSLLIEGSVNHPTIYRIGVFGYFFTFILIGILVLDSLIRRWRKWKRRK</sequence>
<dbReference type="SUPFAM" id="SSF56112">
    <property type="entry name" value="Protein kinase-like (PK-like)"/>
    <property type="match status" value="1"/>
</dbReference>
<dbReference type="Pfam" id="PF03109">
    <property type="entry name" value="ABC1"/>
    <property type="match status" value="1"/>
</dbReference>
<keyword evidence="2" id="KW-0472">Membrane</keyword>
<dbReference type="AlphaFoldDB" id="A0A0R1TP10"/>
<dbReference type="RefSeq" id="WP_235805807.1">
    <property type="nucleotide sequence ID" value="NZ_AZFH01000067.1"/>
</dbReference>
<evidence type="ECO:0000313" key="5">
    <source>
        <dbReference type="Proteomes" id="UP000051048"/>
    </source>
</evidence>
<feature type="domain" description="ABC1 atypical kinase-like" evidence="3">
    <location>
        <begin position="74"/>
        <end position="359"/>
    </location>
</feature>
<reference evidence="4 5" key="1">
    <citation type="journal article" date="2015" name="Genome Announc.">
        <title>Expanding the biotechnology potential of lactobacilli through comparative genomics of 213 strains and associated genera.</title>
        <authorList>
            <person name="Sun Z."/>
            <person name="Harris H.M."/>
            <person name="McCann A."/>
            <person name="Guo C."/>
            <person name="Argimon S."/>
            <person name="Zhang W."/>
            <person name="Yang X."/>
            <person name="Jeffery I.B."/>
            <person name="Cooney J.C."/>
            <person name="Kagawa T.F."/>
            <person name="Liu W."/>
            <person name="Song Y."/>
            <person name="Salvetti E."/>
            <person name="Wrobel A."/>
            <person name="Rasinkangas P."/>
            <person name="Parkhill J."/>
            <person name="Rea M.C."/>
            <person name="O'Sullivan O."/>
            <person name="Ritari J."/>
            <person name="Douillard F.P."/>
            <person name="Paul Ross R."/>
            <person name="Yang R."/>
            <person name="Briner A.E."/>
            <person name="Felis G.E."/>
            <person name="de Vos W.M."/>
            <person name="Barrangou R."/>
            <person name="Klaenhammer T.R."/>
            <person name="Caufield P.W."/>
            <person name="Cui Y."/>
            <person name="Zhang H."/>
            <person name="O'Toole P.W."/>
        </authorList>
    </citation>
    <scope>NUCLEOTIDE SEQUENCE [LARGE SCALE GENOMIC DNA]</scope>
    <source>
        <strain evidence="4 5">DSM 15833</strain>
    </source>
</reference>
<dbReference type="InterPro" id="IPR011009">
    <property type="entry name" value="Kinase-like_dom_sf"/>
</dbReference>
<protein>
    <submittedName>
        <fullName evidence="4">Ubiquinone biosynthesis protein UbiB</fullName>
    </submittedName>
</protein>
<organism evidence="4 5">
    <name type="scientific">Ligilactobacillus equi DSM 15833 = JCM 10991</name>
    <dbReference type="NCBI Taxonomy" id="1423740"/>
    <lineage>
        <taxon>Bacteria</taxon>
        <taxon>Bacillati</taxon>
        <taxon>Bacillota</taxon>
        <taxon>Bacilli</taxon>
        <taxon>Lactobacillales</taxon>
        <taxon>Lactobacillaceae</taxon>
        <taxon>Ligilactobacillus</taxon>
    </lineage>
</organism>
<evidence type="ECO:0000259" key="3">
    <source>
        <dbReference type="Pfam" id="PF03109"/>
    </source>
</evidence>
<dbReference type="CDD" id="cd05121">
    <property type="entry name" value="ABC1_ADCK3-like"/>
    <property type="match status" value="1"/>
</dbReference>
<dbReference type="PANTHER" id="PTHR10566:SF113">
    <property type="entry name" value="PROTEIN ACTIVITY OF BC1 COMPLEX KINASE 7, CHLOROPLASTIC"/>
    <property type="match status" value="1"/>
</dbReference>
<dbReference type="InterPro" id="IPR004147">
    <property type="entry name" value="ABC1_dom"/>
</dbReference>
<dbReference type="InterPro" id="IPR050154">
    <property type="entry name" value="UbiB_kinase"/>
</dbReference>
<dbReference type="STRING" id="1423740.FC36_GL000095"/>
<name>A0A0R1TP10_9LACO</name>
<evidence type="ECO:0000256" key="2">
    <source>
        <dbReference type="SAM" id="Phobius"/>
    </source>
</evidence>
<dbReference type="PATRIC" id="fig|1423740.3.peg.100"/>
<keyword evidence="4" id="KW-0830">Ubiquinone</keyword>
<evidence type="ECO:0000256" key="1">
    <source>
        <dbReference type="ARBA" id="ARBA00009670"/>
    </source>
</evidence>
<keyword evidence="2" id="KW-1133">Transmembrane helix</keyword>
<evidence type="ECO:0000313" key="4">
    <source>
        <dbReference type="EMBL" id="KRL80259.1"/>
    </source>
</evidence>
<keyword evidence="2" id="KW-0812">Transmembrane</keyword>
<proteinExistence type="inferred from homology"/>
<gene>
    <name evidence="4" type="ORF">FC36_GL000095</name>
</gene>
<dbReference type="PANTHER" id="PTHR10566">
    <property type="entry name" value="CHAPERONE-ACTIVITY OF BC1 COMPLEX CABC1 -RELATED"/>
    <property type="match status" value="1"/>
</dbReference>
<accession>A0A0R1TP10</accession>
<dbReference type="EMBL" id="AZFH01000067">
    <property type="protein sequence ID" value="KRL80259.1"/>
    <property type="molecule type" value="Genomic_DNA"/>
</dbReference>
<comment type="similarity">
    <text evidence="1">Belongs to the protein kinase superfamily. ADCK protein kinase family.</text>
</comment>
<dbReference type="Proteomes" id="UP000051048">
    <property type="component" value="Unassembled WGS sequence"/>
</dbReference>
<feature type="transmembrane region" description="Helical" evidence="2">
    <location>
        <begin position="518"/>
        <end position="539"/>
    </location>
</feature>
<feature type="transmembrane region" description="Helical" evidence="2">
    <location>
        <begin position="551"/>
        <end position="572"/>
    </location>
</feature>
<comment type="caution">
    <text evidence="4">The sequence shown here is derived from an EMBL/GenBank/DDBJ whole genome shotgun (WGS) entry which is preliminary data.</text>
</comment>